<accession>A0A1S1X3B2</accession>
<keyword evidence="4" id="KW-1185">Reference proteome</keyword>
<protein>
    <submittedName>
        <fullName evidence="1">Uncharacterized protein</fullName>
    </submittedName>
</protein>
<gene>
    <name evidence="2" type="ORF">BI344_06630</name>
    <name evidence="1" type="ORF">BI347_10945</name>
</gene>
<proteinExistence type="predicted"/>
<sequence length="60" mass="6365">MCTKARSWLSRSASPNARCLSWIRLALPWLSNESALADISIGAAWQAALAPSIMPPAPSA</sequence>
<evidence type="ECO:0000313" key="3">
    <source>
        <dbReference type="Proteomes" id="UP000180088"/>
    </source>
</evidence>
<dbReference type="Proteomes" id="UP000180280">
    <property type="component" value="Unassembled WGS sequence"/>
</dbReference>
<dbReference type="Proteomes" id="UP000180088">
    <property type="component" value="Unassembled WGS sequence"/>
</dbReference>
<dbReference type="EMBL" id="MKCS01000001">
    <property type="protein sequence ID" value="OHX13969.1"/>
    <property type="molecule type" value="Genomic_DNA"/>
</dbReference>
<comment type="caution">
    <text evidence="1">The sequence shown here is derived from an EMBL/GenBank/DDBJ whole genome shotgun (WGS) entry which is preliminary data.</text>
</comment>
<evidence type="ECO:0000313" key="2">
    <source>
        <dbReference type="EMBL" id="OHX20176.1"/>
    </source>
</evidence>
<reference evidence="3 4" key="1">
    <citation type="submission" date="2016-09" db="EMBL/GenBank/DDBJ databases">
        <title>Chromobacterium muskegensis sp. nov., an insecticidal bacterium isolated from Sphagnum bogs.</title>
        <authorList>
            <person name="Sparks M.E."/>
            <person name="Blackburn M.B."/>
            <person name="Gundersen-Rindal D.E."/>
            <person name="Mitchell A."/>
            <person name="Farrar R."/>
            <person name="Kuhar D."/>
        </authorList>
    </citation>
    <scope>NUCLEOTIDE SEQUENCE [LARGE SCALE GENOMIC DNA]</scope>
    <source>
        <strain evidence="2 4">14B-1</strain>
        <strain evidence="1 3">37-2</strain>
    </source>
</reference>
<evidence type="ECO:0000313" key="1">
    <source>
        <dbReference type="EMBL" id="OHX13969.1"/>
    </source>
</evidence>
<organism evidence="1 3">
    <name type="scientific">Chromobacterium sphagni</name>
    <dbReference type="NCBI Taxonomy" id="1903179"/>
    <lineage>
        <taxon>Bacteria</taxon>
        <taxon>Pseudomonadati</taxon>
        <taxon>Pseudomonadota</taxon>
        <taxon>Betaproteobacteria</taxon>
        <taxon>Neisseriales</taxon>
        <taxon>Chromobacteriaceae</taxon>
        <taxon>Chromobacterium</taxon>
    </lineage>
</organism>
<name>A0A1S1X3B2_9NEIS</name>
<evidence type="ECO:0000313" key="4">
    <source>
        <dbReference type="Proteomes" id="UP000180280"/>
    </source>
</evidence>
<dbReference type="AlphaFoldDB" id="A0A1S1X3B2"/>
<dbReference type="EMBL" id="MKCT01000017">
    <property type="protein sequence ID" value="OHX20176.1"/>
    <property type="molecule type" value="Genomic_DNA"/>
</dbReference>